<dbReference type="Gramene" id="KRH71985">
    <property type="protein sequence ID" value="KRH71985"/>
    <property type="gene ID" value="GLYMA_02G183400"/>
</dbReference>
<protein>
    <recommendedName>
        <fullName evidence="4">Wall-associated receptor kinase galacturonan-binding domain-containing protein</fullName>
    </recommendedName>
</protein>
<organism evidence="5">
    <name type="scientific">Glycine max</name>
    <name type="common">Soybean</name>
    <name type="synonym">Glycine hispida</name>
    <dbReference type="NCBI Taxonomy" id="3847"/>
    <lineage>
        <taxon>Eukaryota</taxon>
        <taxon>Viridiplantae</taxon>
        <taxon>Streptophyta</taxon>
        <taxon>Embryophyta</taxon>
        <taxon>Tracheophyta</taxon>
        <taxon>Spermatophyta</taxon>
        <taxon>Magnoliopsida</taxon>
        <taxon>eudicotyledons</taxon>
        <taxon>Gunneridae</taxon>
        <taxon>Pentapetalae</taxon>
        <taxon>rosids</taxon>
        <taxon>fabids</taxon>
        <taxon>Fabales</taxon>
        <taxon>Fabaceae</taxon>
        <taxon>Papilionoideae</taxon>
        <taxon>50 kb inversion clade</taxon>
        <taxon>NPAAA clade</taxon>
        <taxon>indigoferoid/millettioid clade</taxon>
        <taxon>Phaseoleae</taxon>
        <taxon>Glycine</taxon>
        <taxon>Glycine subgen. Soja</taxon>
    </lineage>
</organism>
<reference evidence="5" key="3">
    <citation type="submission" date="2018-07" db="EMBL/GenBank/DDBJ databases">
        <title>WGS assembly of Glycine max.</title>
        <authorList>
            <person name="Schmutz J."/>
            <person name="Cannon S."/>
            <person name="Schlueter J."/>
            <person name="Ma J."/>
            <person name="Mitros T."/>
            <person name="Nelson W."/>
            <person name="Hyten D."/>
            <person name="Song Q."/>
            <person name="Thelen J."/>
            <person name="Cheng J."/>
            <person name="Xu D."/>
            <person name="Hellsten U."/>
            <person name="May G."/>
            <person name="Yu Y."/>
            <person name="Sakurai T."/>
            <person name="Umezawa T."/>
            <person name="Bhattacharyya M."/>
            <person name="Sandhu D."/>
            <person name="Valliyodan B."/>
            <person name="Lindquist E."/>
            <person name="Peto M."/>
            <person name="Grant D."/>
            <person name="Shu S."/>
            <person name="Goodstein D."/>
            <person name="Barry K."/>
            <person name="Futrell-Griggs M."/>
            <person name="Abernathy B."/>
            <person name="Du J."/>
            <person name="Tian Z."/>
            <person name="Zhu L."/>
            <person name="Gill N."/>
            <person name="Joshi T."/>
            <person name="Libault M."/>
            <person name="Sethuraman A."/>
            <person name="Zhang X."/>
            <person name="Shinozaki K."/>
            <person name="Nguyen H."/>
            <person name="Wing R."/>
            <person name="Cregan P."/>
            <person name="Specht J."/>
            <person name="Grimwood J."/>
            <person name="Rokhsar D."/>
            <person name="Stacey G."/>
            <person name="Shoemaker R."/>
            <person name="Jackson S."/>
        </authorList>
    </citation>
    <scope>NUCLEOTIDE SEQUENCE</scope>
    <source>
        <tissue evidence="5">Callus</tissue>
    </source>
</reference>
<evidence type="ECO:0000313" key="5">
    <source>
        <dbReference type="EMBL" id="KRH71985.1"/>
    </source>
</evidence>
<evidence type="ECO:0000256" key="2">
    <source>
        <dbReference type="ARBA" id="ARBA00022729"/>
    </source>
</evidence>
<keyword evidence="2 3" id="KW-0732">Signal</keyword>
<reference evidence="6" key="2">
    <citation type="submission" date="2018-02" db="UniProtKB">
        <authorList>
            <consortium name="EnsemblPlants"/>
        </authorList>
    </citation>
    <scope>IDENTIFICATION</scope>
    <source>
        <strain evidence="6">Williams 82</strain>
    </source>
</reference>
<reference evidence="5 6" key="1">
    <citation type="journal article" date="2010" name="Nature">
        <title>Genome sequence of the palaeopolyploid soybean.</title>
        <authorList>
            <person name="Schmutz J."/>
            <person name="Cannon S.B."/>
            <person name="Schlueter J."/>
            <person name="Ma J."/>
            <person name="Mitros T."/>
            <person name="Nelson W."/>
            <person name="Hyten D.L."/>
            <person name="Song Q."/>
            <person name="Thelen J.J."/>
            <person name="Cheng J."/>
            <person name="Xu D."/>
            <person name="Hellsten U."/>
            <person name="May G.D."/>
            <person name="Yu Y."/>
            <person name="Sakurai T."/>
            <person name="Umezawa T."/>
            <person name="Bhattacharyya M.K."/>
            <person name="Sandhu D."/>
            <person name="Valliyodan B."/>
            <person name="Lindquist E."/>
            <person name="Peto M."/>
            <person name="Grant D."/>
            <person name="Shu S."/>
            <person name="Goodstein D."/>
            <person name="Barry K."/>
            <person name="Futrell-Griggs M."/>
            <person name="Abernathy B."/>
            <person name="Du J."/>
            <person name="Tian Z."/>
            <person name="Zhu L."/>
            <person name="Gill N."/>
            <person name="Joshi T."/>
            <person name="Libault M."/>
            <person name="Sethuraman A."/>
            <person name="Zhang X.-C."/>
            <person name="Shinozaki K."/>
            <person name="Nguyen H.T."/>
            <person name="Wing R.A."/>
            <person name="Cregan P."/>
            <person name="Specht J."/>
            <person name="Grimwood J."/>
            <person name="Rokhsar D."/>
            <person name="Stacey G."/>
            <person name="Shoemaker R.C."/>
            <person name="Jackson S.A."/>
        </authorList>
    </citation>
    <scope>NUCLEOTIDE SEQUENCE</scope>
    <source>
        <strain evidence="6">cv. Williams 82</strain>
        <tissue evidence="5">Callus</tissue>
    </source>
</reference>
<name>A0A0R0KYG5_SOYBN</name>
<dbReference type="PANTHER" id="PTHR33138:SF30">
    <property type="entry name" value="LEAF RUST 10 DISEASE-RESISTANCE LOCUS RECEPTOR-LIKE PROTEIN KINASE-LIKE 2.7"/>
    <property type="match status" value="1"/>
</dbReference>
<dbReference type="AlphaFoldDB" id="A0A0R0KYG5"/>
<evidence type="ECO:0000256" key="1">
    <source>
        <dbReference type="ARBA" id="ARBA00004167"/>
    </source>
</evidence>
<feature type="signal peptide" evidence="3">
    <location>
        <begin position="1"/>
        <end position="18"/>
    </location>
</feature>
<dbReference type="EnsemblPlants" id="KRH71985">
    <property type="protein sequence ID" value="KRH71985"/>
    <property type="gene ID" value="GLYMA_02G183400"/>
</dbReference>
<feature type="domain" description="Wall-associated receptor kinase galacturonan-binding" evidence="4">
    <location>
        <begin position="24"/>
        <end position="87"/>
    </location>
</feature>
<accession>A0A0R0KYG5</accession>
<dbReference type="EMBL" id="CM000835">
    <property type="protein sequence ID" value="KRH71985.1"/>
    <property type="molecule type" value="Genomic_DNA"/>
</dbReference>
<proteinExistence type="predicted"/>
<evidence type="ECO:0000259" key="4">
    <source>
        <dbReference type="Pfam" id="PF13947"/>
    </source>
</evidence>
<dbReference type="Proteomes" id="UP000008827">
    <property type="component" value="Chromosome 2"/>
</dbReference>
<dbReference type="OMA" id="MLYDSHI"/>
<dbReference type="InParanoid" id="A0A0R0KYG5"/>
<comment type="subcellular location">
    <subcellularLocation>
        <location evidence="1">Membrane</location>
        <topology evidence="1">Single-pass membrane protein</topology>
    </subcellularLocation>
</comment>
<evidence type="ECO:0000313" key="6">
    <source>
        <dbReference type="EnsemblPlants" id="KRH71985"/>
    </source>
</evidence>
<dbReference type="InterPro" id="IPR025287">
    <property type="entry name" value="WAK_GUB"/>
</dbReference>
<gene>
    <name evidence="5" type="ORF">GLYMA_02G183400</name>
</gene>
<feature type="chain" id="PRO_5014522318" description="Wall-associated receptor kinase galacturonan-binding domain-containing protein" evidence="3">
    <location>
        <begin position="19"/>
        <end position="296"/>
    </location>
</feature>
<dbReference type="GO" id="GO:0016020">
    <property type="term" value="C:membrane"/>
    <property type="evidence" value="ECO:0007669"/>
    <property type="project" value="UniProtKB-SubCell"/>
</dbReference>
<dbReference type="PANTHER" id="PTHR33138">
    <property type="entry name" value="OS01G0690200 PROTEIN"/>
    <property type="match status" value="1"/>
</dbReference>
<evidence type="ECO:0000313" key="7">
    <source>
        <dbReference type="Proteomes" id="UP000008827"/>
    </source>
</evidence>
<sequence>MVAIVVIIFLLFQQPSSAKHHPSCPPSSCGKIRNITYPFRLKGDPRGCGLSGYELDCVNNVTVLTLFSGKYHVQEINYKKYQIRLTDVGIVEDACSVPRYFLYEQNFSSFEIPYYSTPDALTFGDMEIARFGYPSIGFLNCSNAVTNDPRYVEMDTHRCDSGGHIYAILMCDLIGFNLMDIKVGCHLKVATFANLFKSIKKIDDDYYGAEYVDYINASSADIRKWLNGGFWLSWLAPVICRKQCGKDIKCFLNETAQVQCDRHRYCHYVTTTSTNCGGNSSLSLFPILLYLFNVSI</sequence>
<dbReference type="Pfam" id="PF13947">
    <property type="entry name" value="GUB_WAK_bind"/>
    <property type="match status" value="1"/>
</dbReference>
<evidence type="ECO:0000256" key="3">
    <source>
        <dbReference type="SAM" id="SignalP"/>
    </source>
</evidence>
<dbReference type="PaxDb" id="3847-GLYMA02G31692.1"/>
<keyword evidence="7" id="KW-1185">Reference proteome</keyword>
<dbReference type="GO" id="GO:0030247">
    <property type="term" value="F:polysaccharide binding"/>
    <property type="evidence" value="ECO:0007669"/>
    <property type="project" value="InterPro"/>
</dbReference>